<evidence type="ECO:0000313" key="3">
    <source>
        <dbReference type="Proteomes" id="UP000008808"/>
    </source>
</evidence>
<sequence length="257" mass="29096">MMEKERTKGRSQGRPFPFARYLAKDTSMLERKIIATARVPDGEELQLVSHGRDFMIVFQRNELMSTRMQYSEEQLAEQTMDRLGGNEPRMLIGGYGMGFTLRAALARMGPKGEAVVAELVPEIVEWARGPMAELTGDCLEDPRLDLKLCDVAALIDDAVDGTCEPFDAILLDVDNGPDGIVREENNRLYSRTGLARARDAMKPDGVLAIWSAAPDPAFRKRLKDVRFDVEERFFRARPNNKGPRHTIWFARKPRQAR</sequence>
<accession>Q2NBZ1</accession>
<name>Q2NBZ1_ERYLH</name>
<keyword evidence="3" id="KW-1185">Reference proteome</keyword>
<dbReference type="STRING" id="314225.ELI_03540"/>
<dbReference type="HOGENOM" id="CLU_101666_0_0_5"/>
<evidence type="ECO:0000256" key="1">
    <source>
        <dbReference type="ARBA" id="ARBA00023115"/>
    </source>
</evidence>
<organism evidence="2 3">
    <name type="scientific">Erythrobacter litoralis (strain HTCC2594)</name>
    <dbReference type="NCBI Taxonomy" id="314225"/>
    <lineage>
        <taxon>Bacteria</taxon>
        <taxon>Pseudomonadati</taxon>
        <taxon>Pseudomonadota</taxon>
        <taxon>Alphaproteobacteria</taxon>
        <taxon>Sphingomonadales</taxon>
        <taxon>Erythrobacteraceae</taxon>
        <taxon>Erythrobacter/Porphyrobacter group</taxon>
        <taxon>Erythrobacter</taxon>
    </lineage>
</organism>
<dbReference type="InterPro" id="IPR029063">
    <property type="entry name" value="SAM-dependent_MTases_sf"/>
</dbReference>
<dbReference type="eggNOG" id="COG4262">
    <property type="taxonomic scope" value="Bacteria"/>
</dbReference>
<dbReference type="PANTHER" id="PTHR43317:SF3">
    <property type="entry name" value="BLR2883 PROTEIN"/>
    <property type="match status" value="1"/>
</dbReference>
<protein>
    <recommendedName>
        <fullName evidence="4">Spermidine synthase</fullName>
    </recommendedName>
</protein>
<evidence type="ECO:0000313" key="2">
    <source>
        <dbReference type="EMBL" id="ABC62800.1"/>
    </source>
</evidence>
<dbReference type="GO" id="GO:0006596">
    <property type="term" value="P:polyamine biosynthetic process"/>
    <property type="evidence" value="ECO:0007669"/>
    <property type="project" value="UniProtKB-KW"/>
</dbReference>
<dbReference type="AlphaFoldDB" id="Q2NBZ1"/>
<dbReference type="Gene3D" id="3.40.50.150">
    <property type="entry name" value="Vaccinia Virus protein VP39"/>
    <property type="match status" value="1"/>
</dbReference>
<proteinExistence type="predicted"/>
<evidence type="ECO:0008006" key="4">
    <source>
        <dbReference type="Google" id="ProtNLM"/>
    </source>
</evidence>
<dbReference type="SUPFAM" id="SSF53335">
    <property type="entry name" value="S-adenosyl-L-methionine-dependent methyltransferases"/>
    <property type="match status" value="1"/>
</dbReference>
<keyword evidence="1" id="KW-0620">Polyamine biosynthesis</keyword>
<dbReference type="PANTHER" id="PTHR43317">
    <property type="entry name" value="THERMOSPERMINE SYNTHASE ACAULIS5"/>
    <property type="match status" value="1"/>
</dbReference>
<reference evidence="3" key="1">
    <citation type="journal article" date="2009" name="J. Bacteriol.">
        <title>Complete genome sequence of Erythrobacter litoralis HTCC2594.</title>
        <authorList>
            <person name="Oh H.M."/>
            <person name="Giovannoni S.J."/>
            <person name="Ferriera S."/>
            <person name="Johnson J."/>
            <person name="Cho J.C."/>
        </authorList>
    </citation>
    <scope>NUCLEOTIDE SEQUENCE [LARGE SCALE GENOMIC DNA]</scope>
    <source>
        <strain evidence="3">HTCC2594</strain>
    </source>
</reference>
<dbReference type="Proteomes" id="UP000008808">
    <property type="component" value="Chromosome"/>
</dbReference>
<gene>
    <name evidence="2" type="ordered locus">ELI_03540</name>
</gene>
<dbReference type="EMBL" id="CP000157">
    <property type="protein sequence ID" value="ABC62800.1"/>
    <property type="molecule type" value="Genomic_DNA"/>
</dbReference>
<dbReference type="KEGG" id="eli:ELI_03540"/>